<sequence>MSIPPVNPDGQSLDYSPQSSALHVAGPAAQLEQQVLTPSKKVKEERVKVARDRAQYVRQQKGHSWFIWWLILGPVTLWIPAIYFSVSPNHYWHI</sequence>
<evidence type="ECO:0000256" key="1">
    <source>
        <dbReference type="SAM" id="MobiDB-lite"/>
    </source>
</evidence>
<feature type="region of interest" description="Disordered" evidence="1">
    <location>
        <begin position="1"/>
        <end position="21"/>
    </location>
</feature>
<accession>A0A385D3P2</accession>
<keyword evidence="4" id="KW-1185">Reference proteome</keyword>
<gene>
    <name evidence="3" type="primary">62</name>
    <name evidence="3" type="ORF">SEA_NEFERTHENA_62</name>
</gene>
<feature type="compositionally biased region" description="Polar residues" evidence="1">
    <location>
        <begin position="9"/>
        <end position="21"/>
    </location>
</feature>
<evidence type="ECO:0000313" key="3">
    <source>
        <dbReference type="EMBL" id="AXQ52925.1"/>
    </source>
</evidence>
<evidence type="ECO:0000256" key="2">
    <source>
        <dbReference type="SAM" id="Phobius"/>
    </source>
</evidence>
<organism evidence="3 4">
    <name type="scientific">Microbacterium phage Neferthena</name>
    <dbReference type="NCBI Taxonomy" id="2301539"/>
    <lineage>
        <taxon>Viruses</taxon>
        <taxon>Duplodnaviria</taxon>
        <taxon>Heunggongvirae</taxon>
        <taxon>Uroviricota</taxon>
        <taxon>Caudoviricetes</taxon>
        <taxon>Neferthenavirus</taxon>
        <taxon>Neferthenavirus neferthena</taxon>
    </lineage>
</organism>
<keyword evidence="2" id="KW-0472">Membrane</keyword>
<dbReference type="KEGG" id="vg:54999136"/>
<name>A0A385D3P2_9CAUD</name>
<protein>
    <submittedName>
        <fullName evidence="3">Uncharacterized protein</fullName>
    </submittedName>
</protein>
<proteinExistence type="predicted"/>
<keyword evidence="2" id="KW-1133">Transmembrane helix</keyword>
<reference evidence="3 4" key="1">
    <citation type="submission" date="2018-07" db="EMBL/GenBank/DDBJ databases">
        <authorList>
            <person name="Bray K.S."/>
            <person name="Carr Z.A."/>
            <person name="Cox A."/>
            <person name="Croney S.M."/>
            <person name="Francisco T.J."/>
            <person name="Gragg K.N."/>
            <person name="Gress-Byrd C.M."/>
            <person name="Holcomb E.R."/>
            <person name="Justice T.A."/>
            <person name="Latham E.D."/>
            <person name="Lovell F.C."/>
            <person name="Miller H.N."/>
            <person name="Quesada C."/>
            <person name="Radey J."/>
            <person name="Robinson P.M."/>
            <person name="Scott K.N."/>
            <person name="Smith C.E."/>
            <person name="Stamey B.D."/>
            <person name="Stanley G.P."/>
            <person name="Suchonic E.A."/>
            <person name="Taylor K.N."/>
            <person name="Weindel N.A."/>
            <person name="Wiseman B.T."/>
            <person name="Eckardt M.A."/>
            <person name="Gainey M.D."/>
            <person name="Wallen J.R."/>
            <person name="Garlena R.A."/>
            <person name="Russell D.A."/>
            <person name="Pope W.H."/>
            <person name="Jacobs-Sera D."/>
            <person name="Hatfull G.F."/>
        </authorList>
    </citation>
    <scope>NUCLEOTIDE SEQUENCE [LARGE SCALE GENOMIC DNA]</scope>
</reference>
<keyword evidence="2" id="KW-0812">Transmembrane</keyword>
<dbReference type="Proteomes" id="UP000261846">
    <property type="component" value="Segment"/>
</dbReference>
<evidence type="ECO:0000313" key="4">
    <source>
        <dbReference type="Proteomes" id="UP000261846"/>
    </source>
</evidence>
<dbReference type="GeneID" id="54999136"/>
<dbReference type="RefSeq" id="YP_009808237.1">
    <property type="nucleotide sequence ID" value="NC_048038.1"/>
</dbReference>
<dbReference type="EMBL" id="MH697589">
    <property type="protein sequence ID" value="AXQ52925.1"/>
    <property type="molecule type" value="Genomic_DNA"/>
</dbReference>
<feature type="transmembrane region" description="Helical" evidence="2">
    <location>
        <begin position="65"/>
        <end position="86"/>
    </location>
</feature>